<proteinExistence type="predicted"/>
<evidence type="ECO:0000313" key="2">
    <source>
        <dbReference type="Proteomes" id="UP000789901"/>
    </source>
</evidence>
<reference evidence="1 2" key="1">
    <citation type="submission" date="2021-06" db="EMBL/GenBank/DDBJ databases">
        <authorList>
            <person name="Kallberg Y."/>
            <person name="Tangrot J."/>
            <person name="Rosling A."/>
        </authorList>
    </citation>
    <scope>NUCLEOTIDE SEQUENCE [LARGE SCALE GENOMIC DNA]</scope>
    <source>
        <strain evidence="1 2">120-4 pot B 10/14</strain>
    </source>
</reference>
<feature type="non-terminal residue" evidence="1">
    <location>
        <position position="71"/>
    </location>
</feature>
<keyword evidence="2" id="KW-1185">Reference proteome</keyword>
<dbReference type="EMBL" id="CAJVQB010148531">
    <property type="protein sequence ID" value="CAG8855357.1"/>
    <property type="molecule type" value="Genomic_DNA"/>
</dbReference>
<name>A0ABN7XK22_GIGMA</name>
<feature type="non-terminal residue" evidence="1">
    <location>
        <position position="1"/>
    </location>
</feature>
<sequence length="71" mass="8532">DQLLERLEKLKRHLRRGYEKELIVREDGRVEHNPCISHCLPYAFGECVYSHETRCPNCDELFNCLDFIHRS</sequence>
<evidence type="ECO:0000313" key="1">
    <source>
        <dbReference type="EMBL" id="CAG8855357.1"/>
    </source>
</evidence>
<dbReference type="Proteomes" id="UP000789901">
    <property type="component" value="Unassembled WGS sequence"/>
</dbReference>
<comment type="caution">
    <text evidence="1">The sequence shown here is derived from an EMBL/GenBank/DDBJ whole genome shotgun (WGS) entry which is preliminary data.</text>
</comment>
<protein>
    <submittedName>
        <fullName evidence="1">44732_t:CDS:1</fullName>
    </submittedName>
</protein>
<accession>A0ABN7XK22</accession>
<organism evidence="1 2">
    <name type="scientific">Gigaspora margarita</name>
    <dbReference type="NCBI Taxonomy" id="4874"/>
    <lineage>
        <taxon>Eukaryota</taxon>
        <taxon>Fungi</taxon>
        <taxon>Fungi incertae sedis</taxon>
        <taxon>Mucoromycota</taxon>
        <taxon>Glomeromycotina</taxon>
        <taxon>Glomeromycetes</taxon>
        <taxon>Diversisporales</taxon>
        <taxon>Gigasporaceae</taxon>
        <taxon>Gigaspora</taxon>
    </lineage>
</organism>
<gene>
    <name evidence="1" type="ORF">GMARGA_LOCUS44178</name>
</gene>